<gene>
    <name evidence="8" type="ORF">QP029_08335</name>
</gene>
<feature type="chain" id="PRO_5045190592" evidence="7">
    <location>
        <begin position="28"/>
        <end position="272"/>
    </location>
</feature>
<feature type="signal peptide" evidence="7">
    <location>
        <begin position="1"/>
        <end position="27"/>
    </location>
</feature>
<protein>
    <submittedName>
        <fullName evidence="8">MetQ/NlpA family ABC transporter substrate-binding protein</fullName>
    </submittedName>
</protein>
<keyword evidence="4" id="KW-0472">Membrane</keyword>
<evidence type="ECO:0000256" key="7">
    <source>
        <dbReference type="SAM" id="SignalP"/>
    </source>
</evidence>
<dbReference type="Proteomes" id="UP001238805">
    <property type="component" value="Chromosome"/>
</dbReference>
<evidence type="ECO:0000256" key="6">
    <source>
        <dbReference type="ARBA" id="ARBA00023288"/>
    </source>
</evidence>
<evidence type="ECO:0000313" key="8">
    <source>
        <dbReference type="EMBL" id="WIM69285.1"/>
    </source>
</evidence>
<evidence type="ECO:0000256" key="3">
    <source>
        <dbReference type="ARBA" id="ARBA00022729"/>
    </source>
</evidence>
<keyword evidence="5" id="KW-0564">Palmitate</keyword>
<dbReference type="InterPro" id="IPR004872">
    <property type="entry name" value="Lipoprotein_NlpA"/>
</dbReference>
<dbReference type="RefSeq" id="WP_284873880.1">
    <property type="nucleotide sequence ID" value="NZ_CP126970.1"/>
</dbReference>
<keyword evidence="9" id="KW-1185">Reference proteome</keyword>
<evidence type="ECO:0000256" key="4">
    <source>
        <dbReference type="ARBA" id="ARBA00023136"/>
    </source>
</evidence>
<keyword evidence="6" id="KW-0449">Lipoprotein</keyword>
<evidence type="ECO:0000313" key="9">
    <source>
        <dbReference type="Proteomes" id="UP001238805"/>
    </source>
</evidence>
<dbReference type="PANTHER" id="PTHR30429:SF0">
    <property type="entry name" value="METHIONINE-BINDING LIPOPROTEIN METQ"/>
    <property type="match status" value="1"/>
</dbReference>
<dbReference type="Gene3D" id="3.40.190.10">
    <property type="entry name" value="Periplasmic binding protein-like II"/>
    <property type="match status" value="2"/>
</dbReference>
<comment type="subcellular location">
    <subcellularLocation>
        <location evidence="1">Membrane</location>
        <topology evidence="1">Lipid-anchor</topology>
    </subcellularLocation>
</comment>
<comment type="similarity">
    <text evidence="2">Belongs to the NlpA lipoprotein family.</text>
</comment>
<evidence type="ECO:0000256" key="2">
    <source>
        <dbReference type="ARBA" id="ARBA00008973"/>
    </source>
</evidence>
<dbReference type="EMBL" id="CP126970">
    <property type="protein sequence ID" value="WIM69285.1"/>
    <property type="molecule type" value="Genomic_DNA"/>
</dbReference>
<reference evidence="8 9" key="1">
    <citation type="submission" date="2023-05" db="EMBL/GenBank/DDBJ databases">
        <title>Corynebacterium suedekumii sp. nov. and Corynebacterium breve sp. nov. isolated from raw cow's milk.</title>
        <authorList>
            <person name="Baer M.K."/>
            <person name="Mehl L."/>
            <person name="Hellmuth R."/>
            <person name="Marke G."/>
            <person name="Lipski A."/>
        </authorList>
    </citation>
    <scope>NUCLEOTIDE SEQUENCE [LARGE SCALE GENOMIC DNA]</scope>
    <source>
        <strain evidence="8 9">LM112</strain>
    </source>
</reference>
<dbReference type="PANTHER" id="PTHR30429">
    <property type="entry name" value="D-METHIONINE-BINDING LIPOPROTEIN METQ"/>
    <property type="match status" value="1"/>
</dbReference>
<sequence>MIRVSTPLRLTAALLLTAPLAACSAGADPDTLDVLASSTPHAEILEWVDEQHDDISLDIKIVTGGPEANAAVANGSVDVNYFQHEPYLLDWENQTGQDVEILAPVHIEPMSLYSTAHDSIDDIPDGSTVALPRSGSNFARGLLLLADHGLITLDAEADPAALSQITLTSVVDNPKNLDLVPVEDELAARSLDDPSIAAAVINSNFAMEAGLDLDADTLITERPEGNPYANILVASAEGKADPRVATLVDAVTSTATADWIREKYGHAVIPVN</sequence>
<accession>A0ABY8VI03</accession>
<evidence type="ECO:0000256" key="5">
    <source>
        <dbReference type="ARBA" id="ARBA00023139"/>
    </source>
</evidence>
<dbReference type="Pfam" id="PF03180">
    <property type="entry name" value="Lipoprotein_9"/>
    <property type="match status" value="1"/>
</dbReference>
<proteinExistence type="inferred from homology"/>
<keyword evidence="3 7" id="KW-0732">Signal</keyword>
<name>A0ABY8VI03_9CORY</name>
<organism evidence="8 9">
    <name type="scientific">Corynebacterium suedekumii</name>
    <dbReference type="NCBI Taxonomy" id="3049801"/>
    <lineage>
        <taxon>Bacteria</taxon>
        <taxon>Bacillati</taxon>
        <taxon>Actinomycetota</taxon>
        <taxon>Actinomycetes</taxon>
        <taxon>Mycobacteriales</taxon>
        <taxon>Corynebacteriaceae</taxon>
        <taxon>Corynebacterium</taxon>
    </lineage>
</organism>
<evidence type="ECO:0000256" key="1">
    <source>
        <dbReference type="ARBA" id="ARBA00004635"/>
    </source>
</evidence>
<dbReference type="SUPFAM" id="SSF53850">
    <property type="entry name" value="Periplasmic binding protein-like II"/>
    <property type="match status" value="1"/>
</dbReference>